<comment type="subcellular location">
    <subcellularLocation>
        <location evidence="5">Cytoplasm</location>
    </subcellularLocation>
</comment>
<name>A0A0S4M101_9BURK</name>
<dbReference type="EC" id="3.1.-.-" evidence="5"/>
<dbReference type="RefSeq" id="WP_092342065.1">
    <property type="nucleotide sequence ID" value="NZ_FLSL01000086.1"/>
</dbReference>
<dbReference type="CDD" id="cd16964">
    <property type="entry name" value="YqgF"/>
    <property type="match status" value="1"/>
</dbReference>
<comment type="function">
    <text evidence="5">Could be a nuclease involved in processing of the 5'-end of pre-16S rRNA.</text>
</comment>
<evidence type="ECO:0000256" key="5">
    <source>
        <dbReference type="HAMAP-Rule" id="MF_00651"/>
    </source>
</evidence>
<dbReference type="InterPro" id="IPR037027">
    <property type="entry name" value="YqgF/RNaseH-like_dom_sf"/>
</dbReference>
<dbReference type="EMBL" id="LN906597">
    <property type="protein sequence ID" value="CUT17297.1"/>
    <property type="molecule type" value="Genomic_DNA"/>
</dbReference>
<protein>
    <recommendedName>
        <fullName evidence="5">Putative pre-16S rRNA nuclease</fullName>
        <ecNumber evidence="5">3.1.-.-</ecNumber>
    </recommendedName>
</protein>
<dbReference type="OrthoDB" id="9796140at2"/>
<dbReference type="GO" id="GO:0004518">
    <property type="term" value="F:nuclease activity"/>
    <property type="evidence" value="ECO:0007669"/>
    <property type="project" value="UniProtKB-KW"/>
</dbReference>
<proteinExistence type="inferred from homology"/>
<keyword evidence="1 5" id="KW-0963">Cytoplasm</keyword>
<dbReference type="STRING" id="1561003.Ark11_0448"/>
<keyword evidence="3 5" id="KW-0540">Nuclease</keyword>
<dbReference type="AlphaFoldDB" id="A0A0S4M101"/>
<evidence type="ECO:0000313" key="8">
    <source>
        <dbReference type="Proteomes" id="UP000198651"/>
    </source>
</evidence>
<dbReference type="PANTHER" id="PTHR33317:SF4">
    <property type="entry name" value="POLYNUCLEOTIDYL TRANSFERASE, RIBONUCLEASE H-LIKE SUPERFAMILY PROTEIN"/>
    <property type="match status" value="1"/>
</dbReference>
<dbReference type="Gene3D" id="3.30.420.140">
    <property type="entry name" value="YqgF/RNase H-like domain"/>
    <property type="match status" value="1"/>
</dbReference>
<dbReference type="PANTHER" id="PTHR33317">
    <property type="entry name" value="POLYNUCLEOTIDYL TRANSFERASE, RIBONUCLEASE H-LIKE SUPERFAMILY PROTEIN"/>
    <property type="match status" value="1"/>
</dbReference>
<dbReference type="NCBIfam" id="TIGR00250">
    <property type="entry name" value="RNAse_H_YqgF"/>
    <property type="match status" value="1"/>
</dbReference>
<dbReference type="Proteomes" id="UP000198651">
    <property type="component" value="Chromosome I"/>
</dbReference>
<dbReference type="GO" id="GO:0016788">
    <property type="term" value="F:hydrolase activity, acting on ester bonds"/>
    <property type="evidence" value="ECO:0007669"/>
    <property type="project" value="UniProtKB-UniRule"/>
</dbReference>
<organism evidence="7 8">
    <name type="scientific">Candidatus Ichthyocystis hellenicum</name>
    <dbReference type="NCBI Taxonomy" id="1561003"/>
    <lineage>
        <taxon>Bacteria</taxon>
        <taxon>Pseudomonadati</taxon>
        <taxon>Pseudomonadota</taxon>
        <taxon>Betaproteobacteria</taxon>
        <taxon>Burkholderiales</taxon>
        <taxon>Candidatus Ichthyocystis</taxon>
    </lineage>
</organism>
<comment type="similarity">
    <text evidence="5">Belongs to the YqgF HJR family.</text>
</comment>
<evidence type="ECO:0000313" key="7">
    <source>
        <dbReference type="EMBL" id="CUT17297.1"/>
    </source>
</evidence>
<dbReference type="InterPro" id="IPR006641">
    <property type="entry name" value="YqgF/RNaseH-like_dom"/>
</dbReference>
<dbReference type="GO" id="GO:0005829">
    <property type="term" value="C:cytosol"/>
    <property type="evidence" value="ECO:0007669"/>
    <property type="project" value="TreeGrafter"/>
</dbReference>
<sequence length="142" mass="16191">MFMLDLPKINTMIGIDCGLKRTGVCLGNALTKTTSPLTTIRHTDKNRFLDQLDCLIKIWQPQLIVVGCPSSNTRMADHCRSIAVDIEMRCKIKCLIHEEDLSSWEAESYLKQRIKINKNNKFIVDMVSAQIILQSFINEHLG</sequence>
<evidence type="ECO:0000256" key="2">
    <source>
        <dbReference type="ARBA" id="ARBA00022517"/>
    </source>
</evidence>
<evidence type="ECO:0000256" key="3">
    <source>
        <dbReference type="ARBA" id="ARBA00022722"/>
    </source>
</evidence>
<evidence type="ECO:0000256" key="4">
    <source>
        <dbReference type="ARBA" id="ARBA00022801"/>
    </source>
</evidence>
<dbReference type="SUPFAM" id="SSF53098">
    <property type="entry name" value="Ribonuclease H-like"/>
    <property type="match status" value="1"/>
</dbReference>
<accession>A0A0S4M101</accession>
<keyword evidence="8" id="KW-1185">Reference proteome</keyword>
<reference evidence="8" key="1">
    <citation type="submission" date="2015-11" db="EMBL/GenBank/DDBJ databases">
        <authorList>
            <person name="Seth-Smith H.M.B."/>
        </authorList>
    </citation>
    <scope>NUCLEOTIDE SEQUENCE [LARGE SCALE GENOMIC DNA]</scope>
    <source>
        <strain evidence="8">2013Ark11</strain>
    </source>
</reference>
<dbReference type="InterPro" id="IPR005227">
    <property type="entry name" value="YqgF"/>
</dbReference>
<gene>
    <name evidence="7" type="ORF">Ark11_0448</name>
</gene>
<feature type="domain" description="YqgF/RNase H-like" evidence="6">
    <location>
        <begin position="10"/>
        <end position="106"/>
    </location>
</feature>
<dbReference type="SMART" id="SM00732">
    <property type="entry name" value="YqgFc"/>
    <property type="match status" value="1"/>
</dbReference>
<dbReference type="InterPro" id="IPR012337">
    <property type="entry name" value="RNaseH-like_sf"/>
</dbReference>
<evidence type="ECO:0000259" key="6">
    <source>
        <dbReference type="SMART" id="SM00732"/>
    </source>
</evidence>
<dbReference type="Pfam" id="PF03652">
    <property type="entry name" value="RuvX"/>
    <property type="match status" value="1"/>
</dbReference>
<keyword evidence="2 5" id="KW-0690">Ribosome biogenesis</keyword>
<dbReference type="HAMAP" id="MF_00651">
    <property type="entry name" value="Nuclease_YqgF"/>
    <property type="match status" value="1"/>
</dbReference>
<keyword evidence="4 5" id="KW-0378">Hydrolase</keyword>
<dbReference type="GO" id="GO:0000967">
    <property type="term" value="P:rRNA 5'-end processing"/>
    <property type="evidence" value="ECO:0007669"/>
    <property type="project" value="UniProtKB-UniRule"/>
</dbReference>
<evidence type="ECO:0000256" key="1">
    <source>
        <dbReference type="ARBA" id="ARBA00022490"/>
    </source>
</evidence>